<accession>A0A7R9AQL1</accession>
<organism evidence="1">
    <name type="scientific">Timema shepardi</name>
    <name type="common">Walking stick</name>
    <dbReference type="NCBI Taxonomy" id="629360"/>
    <lineage>
        <taxon>Eukaryota</taxon>
        <taxon>Metazoa</taxon>
        <taxon>Ecdysozoa</taxon>
        <taxon>Arthropoda</taxon>
        <taxon>Hexapoda</taxon>
        <taxon>Insecta</taxon>
        <taxon>Pterygota</taxon>
        <taxon>Neoptera</taxon>
        <taxon>Polyneoptera</taxon>
        <taxon>Phasmatodea</taxon>
        <taxon>Timematodea</taxon>
        <taxon>Timematoidea</taxon>
        <taxon>Timematidae</taxon>
        <taxon>Timema</taxon>
    </lineage>
</organism>
<dbReference type="AlphaFoldDB" id="A0A7R9AQL1"/>
<gene>
    <name evidence="1" type="ORF">TSIB3V08_LOCUS2953</name>
</gene>
<name>A0A7R9AQL1_TIMSH</name>
<protein>
    <submittedName>
        <fullName evidence="1">Uncharacterized protein</fullName>
    </submittedName>
</protein>
<proteinExistence type="predicted"/>
<evidence type="ECO:0000313" key="1">
    <source>
        <dbReference type="EMBL" id="CAD7258732.1"/>
    </source>
</evidence>
<dbReference type="EMBL" id="OC000948">
    <property type="protein sequence ID" value="CAD7258732.1"/>
    <property type="molecule type" value="Genomic_DNA"/>
</dbReference>
<sequence>MEVGEGAQLIGTISFKSEALKVPFPQAPILTSWWTWIACNYYCENFQVVKKIIDSFDSNEATSIKVAQEPLSDPEIAVDCSSLSGAELLPEVTPSQFPRCCCFQRGIRLDGRVGEVDIGNYGAPDFREDTP</sequence>
<reference evidence="1" key="1">
    <citation type="submission" date="2020-11" db="EMBL/GenBank/DDBJ databases">
        <authorList>
            <person name="Tran Van P."/>
        </authorList>
    </citation>
    <scope>NUCLEOTIDE SEQUENCE</scope>
</reference>